<keyword evidence="2" id="KW-1185">Reference proteome</keyword>
<reference evidence="2" key="1">
    <citation type="submission" date="2011-02" db="EMBL/GenBank/DDBJ databases">
        <title>Complete sequence of Methanobacterium sp. AL-21.</title>
        <authorList>
            <consortium name="US DOE Joint Genome Institute"/>
            <person name="Lucas S."/>
            <person name="Copeland A."/>
            <person name="Lapidus A."/>
            <person name="Cheng J.-F."/>
            <person name="Goodwin L."/>
            <person name="Pitluck S."/>
            <person name="Chertkov O."/>
            <person name="Detter J.C."/>
            <person name="Han C."/>
            <person name="Tapia R."/>
            <person name="Land M."/>
            <person name="Hauser L."/>
            <person name="Kyrpides N."/>
            <person name="Ivanova N."/>
            <person name="Mikhailova N."/>
            <person name="Pagani I."/>
            <person name="Cadillo-Quiroz H."/>
            <person name="Imachi H."/>
            <person name="Zinder S."/>
            <person name="Liu W."/>
            <person name="Woyke T."/>
        </authorList>
    </citation>
    <scope>NUCLEOTIDE SEQUENCE [LARGE SCALE GENOMIC DNA]</scope>
    <source>
        <strain evidence="2">AL-21</strain>
    </source>
</reference>
<gene>
    <name evidence="1" type="ordered locus">Metbo_0106</name>
</gene>
<accession>F0T7D0</accession>
<dbReference type="AlphaFoldDB" id="F0T7D0"/>
<dbReference type="HOGENOM" id="CLU_052514_0_0_2"/>
<dbReference type="InterPro" id="IPR023214">
    <property type="entry name" value="HAD_sf"/>
</dbReference>
<name>F0T7D0_METLA</name>
<dbReference type="SUPFAM" id="SSF56784">
    <property type="entry name" value="HAD-like"/>
    <property type="match status" value="1"/>
</dbReference>
<evidence type="ECO:0000313" key="2">
    <source>
        <dbReference type="Proteomes" id="UP000007490"/>
    </source>
</evidence>
<dbReference type="OrthoDB" id="196074at2157"/>
<dbReference type="EMBL" id="CP002551">
    <property type="protein sequence ID" value="ADZ08359.1"/>
    <property type="molecule type" value="Genomic_DNA"/>
</dbReference>
<proteinExistence type="predicted"/>
<evidence type="ECO:0000313" key="1">
    <source>
        <dbReference type="EMBL" id="ADZ08359.1"/>
    </source>
</evidence>
<sequence>MSKNKLTSWNDGLIKQSILEFLESSVESGPNFIKPEDRIASFDYDGTLSIEKPAPAQILYLISTLISKAEEYPHLKDKEPYKSIFEIENNVKVISDEEKPRIVKLMAETYANWSYGQTPEEYEEDVTNFFQKVKQEKFGVCYTDLIYKPMLELFELLKEYEYRIFLCTGSGREFIRTISERVFNIPKENIIGTTEIYEYYNGGLRKVKEPFKQIVVGPGKVEHIFTRTGRLPAFAAGNSNGDIEMLEASEFKLLINHDDDKREYAYQTGAEKMLEVASENNYTVVSMKMTGKRFSTTNLAEIHTIK</sequence>
<dbReference type="Gene3D" id="3.40.50.1000">
    <property type="entry name" value="HAD superfamily/HAD-like"/>
    <property type="match status" value="1"/>
</dbReference>
<dbReference type="GeneID" id="10276531"/>
<protein>
    <submittedName>
        <fullName evidence="1">Nonspecific acid phosphatase</fullName>
    </submittedName>
</protein>
<dbReference type="Pfam" id="PF12710">
    <property type="entry name" value="HAD"/>
    <property type="match status" value="1"/>
</dbReference>
<dbReference type="STRING" id="877455.Metbo_0106"/>
<dbReference type="InterPro" id="IPR036412">
    <property type="entry name" value="HAD-like_sf"/>
</dbReference>
<reference evidence="1 2" key="2">
    <citation type="journal article" date="2014" name="Int. J. Syst. Evol. Microbiol.">
        <title>Methanobacterium paludis sp. nov. and a novel strain of Methanobacterium lacus isolated from northern peatlands.</title>
        <authorList>
            <person name="Cadillo-Quiroz H."/>
            <person name="Brauer S.L."/>
            <person name="Goodson N."/>
            <person name="Yavitt J.B."/>
            <person name="Zinder S.H."/>
        </authorList>
    </citation>
    <scope>NUCLEOTIDE SEQUENCE [LARGE SCALE GENOMIC DNA]</scope>
    <source>
        <strain evidence="1 2">AL-21</strain>
    </source>
</reference>
<organism evidence="1 2">
    <name type="scientific">Methanobacterium lacus (strain AL-21)</name>
    <dbReference type="NCBI Taxonomy" id="877455"/>
    <lineage>
        <taxon>Archaea</taxon>
        <taxon>Methanobacteriati</taxon>
        <taxon>Methanobacteriota</taxon>
        <taxon>Methanomada group</taxon>
        <taxon>Methanobacteria</taxon>
        <taxon>Methanobacteriales</taxon>
        <taxon>Methanobacteriaceae</taxon>
        <taxon>Methanobacterium</taxon>
    </lineage>
</organism>
<dbReference type="eggNOG" id="arCOG05228">
    <property type="taxonomic scope" value="Archaea"/>
</dbReference>
<dbReference type="CDD" id="cd01427">
    <property type="entry name" value="HAD_like"/>
    <property type="match status" value="1"/>
</dbReference>
<dbReference type="Proteomes" id="UP000007490">
    <property type="component" value="Chromosome"/>
</dbReference>
<dbReference type="RefSeq" id="WP_013643710.1">
    <property type="nucleotide sequence ID" value="NC_015216.1"/>
</dbReference>
<dbReference type="KEGG" id="mel:Metbo_0106"/>